<dbReference type="EMBL" id="GL883010">
    <property type="protein sequence ID" value="EGG20851.1"/>
    <property type="molecule type" value="Genomic_DNA"/>
</dbReference>
<dbReference type="KEGG" id="dfa:DFA_00716"/>
<sequence>MFEQRLHEIGVGAEFLKEKRERSRFDHCFIGMIKNRVITTSTLINVVGLLTTLLILLSSPSASLAQSCGGEITPLEYTLRVPDSCSPGRISPYYLQIDTAHLYSVLYTSPALYLKWATDSRVTIDLPLDHALNLTIYYGNQTCKESIDFQHTSYFKVDTPQCQHSLVTVVNNFPTCMTPTLNNIPFDSIGKTQQISVNTGDYALNCRIDGQSCSMALNIQSPIQKDPKLRVVPTRCNDGGSILVLNPTDYTSIRLYKGNTNYTMVGNDFFPDLPYGGYSLEVISGTCGNQTIPVSIVQDIPSIKVTANEKMECPDNLNYTVSFRNYNVTDPEFSFGQDRFSGEIAVNYDQCEASYSFDYHYYPFPYEHSIDYESICSNSFNESLLVTFSGYYESLMVQNPNYQSMDILNNNTFWANIGDQYRASIQSCNRQEYGIQVNLPKPVLVEYPEPEESKLSCLYNTTFRMTEYTLLIKAENGVFKNIPRLPYTLSYDYLNPTNGSKCLSGSISINLEQTALAKEEYTVKPLNYSGTCVPENSIELEFTFPNGYSVTTANQYNDNVLFWVQAYPYCIDFLMFDSAKYPNTTLPANIDIQAVDAQCQYDPRVGITVSYPGSQETVQGVYINGVRQQYTQSFYNVAPGTYDVSVVTSFYRTTDIYCSKNATVTVRNLDTSGFAVNCVAVPVTSCLTGGSIVCDTQNGTVSYLTTSTSPSIDGPNAVFADLPSGYYNVLITNPACPAYGSSGDFGGIMRVLVPTDPTNYTITHTIRRPSTCPAGDAFVSFDIFDNALQEPITIENVMYNERSVNGDYVSFVRGGNNVEFGLRSSYCNFSYIVPKVEELPVSSLFDFTLSPETCAAPSSVKVIPKSVTNFVDQVYDCNSGDITVKLAWNSNCYAEFPITVPQPLTAIKPQFTYTPPATCGTLEGYLTITNIDQYRTIGFYDATADPVTGIMYALQSDDTRELDYVDINGCSAQYELSVKDFYPETNLTTAGIIIQPESCTGGWDGSVTVPTGNGKKYQLLIQSLMISGEPTLSLSAPECSDSLYNVLVGSDFAGNSSTAFGNFTLSLVNTTGSYEYNANNQPIPFNQDETYFVTVNNANQKCRRIFNATIVKQEDTVTANITRTIQPDLVTYSPPAECIDDGGDSKKNLAWIAAVVIGALLVALGVGFLVYRLKRRPATTSIDMPKDDKIEMKTVPVYTAGKIQNIDEF</sequence>
<evidence type="ECO:0000256" key="1">
    <source>
        <dbReference type="SAM" id="Phobius"/>
    </source>
</evidence>
<keyword evidence="1" id="KW-1133">Transmembrane helix</keyword>
<dbReference type="OMA" id="IANSEMY"/>
<evidence type="ECO:0000313" key="3">
    <source>
        <dbReference type="Proteomes" id="UP000007797"/>
    </source>
</evidence>
<feature type="transmembrane region" description="Helical" evidence="1">
    <location>
        <begin position="1149"/>
        <end position="1171"/>
    </location>
</feature>
<organism evidence="2 3">
    <name type="scientific">Cavenderia fasciculata</name>
    <name type="common">Slime mold</name>
    <name type="synonym">Dictyostelium fasciculatum</name>
    <dbReference type="NCBI Taxonomy" id="261658"/>
    <lineage>
        <taxon>Eukaryota</taxon>
        <taxon>Amoebozoa</taxon>
        <taxon>Evosea</taxon>
        <taxon>Eumycetozoa</taxon>
        <taxon>Dictyostelia</taxon>
        <taxon>Acytosteliales</taxon>
        <taxon>Cavenderiaceae</taxon>
        <taxon>Cavenderia</taxon>
    </lineage>
</organism>
<keyword evidence="3" id="KW-1185">Reference proteome</keyword>
<protein>
    <submittedName>
        <fullName evidence="2">Uncharacterized protein</fullName>
    </submittedName>
</protein>
<proteinExistence type="predicted"/>
<dbReference type="GeneID" id="14873247"/>
<evidence type="ECO:0000313" key="2">
    <source>
        <dbReference type="EMBL" id="EGG20851.1"/>
    </source>
</evidence>
<keyword evidence="1" id="KW-0812">Transmembrane</keyword>
<gene>
    <name evidence="2" type="ORF">DFA_00716</name>
</gene>
<keyword evidence="1" id="KW-0472">Membrane</keyword>
<dbReference type="RefSeq" id="XP_004358701.1">
    <property type="nucleotide sequence ID" value="XM_004358644.1"/>
</dbReference>
<dbReference type="AlphaFoldDB" id="F4PTG9"/>
<dbReference type="Proteomes" id="UP000007797">
    <property type="component" value="Unassembled WGS sequence"/>
</dbReference>
<accession>F4PTG9</accession>
<reference evidence="3" key="1">
    <citation type="journal article" date="2011" name="Genome Res.">
        <title>Phylogeny-wide analysis of social amoeba genomes highlights ancient origins for complex intercellular communication.</title>
        <authorList>
            <person name="Heidel A.J."/>
            <person name="Lawal H.M."/>
            <person name="Felder M."/>
            <person name="Schilde C."/>
            <person name="Helps N.R."/>
            <person name="Tunggal B."/>
            <person name="Rivero F."/>
            <person name="John U."/>
            <person name="Schleicher M."/>
            <person name="Eichinger L."/>
            <person name="Platzer M."/>
            <person name="Noegel A.A."/>
            <person name="Schaap P."/>
            <person name="Gloeckner G."/>
        </authorList>
    </citation>
    <scope>NUCLEOTIDE SEQUENCE [LARGE SCALE GENOMIC DNA]</scope>
    <source>
        <strain evidence="3">SH3</strain>
    </source>
</reference>
<name>F4PTG9_CACFS</name>